<proteinExistence type="predicted"/>
<protein>
    <submittedName>
        <fullName evidence="2">Universal bacterial protein YeaZ</fullName>
    </submittedName>
</protein>
<dbReference type="PANTHER" id="PTHR11735:SF11">
    <property type="entry name" value="TRNA THREONYLCARBAMOYLADENOSINE BIOSYNTHESIS PROTEIN TSAB"/>
    <property type="match status" value="1"/>
</dbReference>
<evidence type="ECO:0000313" key="2">
    <source>
        <dbReference type="EMBL" id="EKU94859.1"/>
    </source>
</evidence>
<dbReference type="NCBIfam" id="TIGR03725">
    <property type="entry name" value="T6A_YeaZ"/>
    <property type="match status" value="1"/>
</dbReference>
<keyword evidence="3" id="KW-1185">Reference proteome</keyword>
<dbReference type="HOGENOM" id="CLU_064886_3_3_11"/>
<dbReference type="PANTHER" id="PTHR11735">
    <property type="entry name" value="TRNA N6-ADENOSINE THREONYLCARBAMOYLTRANSFERASE"/>
    <property type="match status" value="1"/>
</dbReference>
<gene>
    <name evidence="2" type="ORF">HMPREF9233_01313</name>
</gene>
<dbReference type="Proteomes" id="UP000009888">
    <property type="component" value="Unassembled WGS sequence"/>
</dbReference>
<dbReference type="AlphaFoldDB" id="K9EC82"/>
<dbReference type="PATRIC" id="fig|883066.3.peg.1374"/>
<comment type="caution">
    <text evidence="2">The sequence shown here is derived from an EMBL/GenBank/DDBJ whole genome shotgun (WGS) entry which is preliminary data.</text>
</comment>
<dbReference type="SUPFAM" id="SSF53067">
    <property type="entry name" value="Actin-like ATPase domain"/>
    <property type="match status" value="1"/>
</dbReference>
<organism evidence="2 3">
    <name type="scientific">Actinobaculum massiliense ACS-171-V-Col2</name>
    <dbReference type="NCBI Taxonomy" id="883066"/>
    <lineage>
        <taxon>Bacteria</taxon>
        <taxon>Bacillati</taxon>
        <taxon>Actinomycetota</taxon>
        <taxon>Actinomycetes</taxon>
        <taxon>Actinomycetales</taxon>
        <taxon>Actinomycetaceae</taxon>
        <taxon>Actinobaculum</taxon>
    </lineage>
</organism>
<dbReference type="Pfam" id="PF00814">
    <property type="entry name" value="TsaD"/>
    <property type="match status" value="1"/>
</dbReference>
<accession>K9EC82</accession>
<sequence length="234" mass="24949">MNILTIDSSDQTVVGVVRTNFGSVPETQASFETLSREVSEDSRSHAETLTSMVLRALDAADVDVPDAIVGGTGPGAFTGLRAGLVTARTLAFSWEIPLYGVPSLDAMAYGALQTSPVVWSVIDARRKELYIEGVREIEGYNDVLVFSAPEIIRPADLPAKVGDDAVVVSREGLYPELEGASLALAEPEYLARIALSRLDSAEDPELALGTEPLYLRRPDVAQGVAQPAGDGYNK</sequence>
<evidence type="ECO:0000259" key="1">
    <source>
        <dbReference type="Pfam" id="PF00814"/>
    </source>
</evidence>
<feature type="domain" description="Gcp-like" evidence="1">
    <location>
        <begin position="42"/>
        <end position="132"/>
    </location>
</feature>
<name>K9EC82_9ACTO</name>
<reference evidence="2 3" key="1">
    <citation type="submission" date="2012-09" db="EMBL/GenBank/DDBJ databases">
        <title>The Genome Sequence of Actinobaculum massiliae ACS-171-V-COL2.</title>
        <authorList>
            <consortium name="The Broad Institute Genome Sequencing Platform"/>
            <person name="Earl A."/>
            <person name="Ward D."/>
            <person name="Feldgarden M."/>
            <person name="Gevers D."/>
            <person name="Saerens B."/>
            <person name="Vaneechoutte M."/>
            <person name="Walker B."/>
            <person name="Young S.K."/>
            <person name="Zeng Q."/>
            <person name="Gargeya S."/>
            <person name="Fitzgerald M."/>
            <person name="Haas B."/>
            <person name="Abouelleil A."/>
            <person name="Alvarado L."/>
            <person name="Arachchi H.M."/>
            <person name="Berlin A."/>
            <person name="Chapman S.B."/>
            <person name="Goldberg J."/>
            <person name="Griggs A."/>
            <person name="Gujja S."/>
            <person name="Hansen M."/>
            <person name="Howarth C."/>
            <person name="Imamovic A."/>
            <person name="Larimer J."/>
            <person name="McCowen C."/>
            <person name="Montmayeur A."/>
            <person name="Murphy C."/>
            <person name="Neiman D."/>
            <person name="Pearson M."/>
            <person name="Priest M."/>
            <person name="Roberts A."/>
            <person name="Saif S."/>
            <person name="Shea T."/>
            <person name="Sisk P."/>
            <person name="Sykes S."/>
            <person name="Wortman J."/>
            <person name="Nusbaum C."/>
            <person name="Birren B."/>
        </authorList>
    </citation>
    <scope>NUCLEOTIDE SEQUENCE [LARGE SCALE GENOMIC DNA]</scope>
    <source>
        <strain evidence="3">ACS-171-V-Col2</strain>
    </source>
</reference>
<dbReference type="GO" id="GO:0005829">
    <property type="term" value="C:cytosol"/>
    <property type="evidence" value="ECO:0007669"/>
    <property type="project" value="TreeGrafter"/>
</dbReference>
<dbReference type="EMBL" id="AGWL01000007">
    <property type="protein sequence ID" value="EKU94859.1"/>
    <property type="molecule type" value="Genomic_DNA"/>
</dbReference>
<dbReference type="Gene3D" id="3.30.420.40">
    <property type="match status" value="2"/>
</dbReference>
<evidence type="ECO:0000313" key="3">
    <source>
        <dbReference type="Proteomes" id="UP000009888"/>
    </source>
</evidence>
<dbReference type="eggNOG" id="COG1214">
    <property type="taxonomic scope" value="Bacteria"/>
</dbReference>
<dbReference type="RefSeq" id="WP_007001519.1">
    <property type="nucleotide sequence ID" value="NZ_JH992955.1"/>
</dbReference>
<dbReference type="GO" id="GO:0002949">
    <property type="term" value="P:tRNA threonylcarbamoyladenosine modification"/>
    <property type="evidence" value="ECO:0007669"/>
    <property type="project" value="InterPro"/>
</dbReference>
<dbReference type="InterPro" id="IPR043129">
    <property type="entry name" value="ATPase_NBD"/>
</dbReference>
<dbReference type="STRING" id="202789.GCA_001457435_00797"/>
<dbReference type="InterPro" id="IPR000905">
    <property type="entry name" value="Gcp-like_dom"/>
</dbReference>
<dbReference type="InterPro" id="IPR022496">
    <property type="entry name" value="T6A_TsaB"/>
</dbReference>